<dbReference type="EMBL" id="JAMOIL010000047">
    <property type="protein sequence ID" value="MCM0622760.1"/>
    <property type="molecule type" value="Genomic_DNA"/>
</dbReference>
<keyword evidence="4" id="KW-1185">Reference proteome</keyword>
<dbReference type="InterPro" id="IPR009799">
    <property type="entry name" value="EthD_dom"/>
</dbReference>
<dbReference type="SUPFAM" id="SSF54909">
    <property type="entry name" value="Dimeric alpha+beta barrel"/>
    <property type="match status" value="1"/>
</dbReference>
<evidence type="ECO:0000256" key="1">
    <source>
        <dbReference type="ARBA" id="ARBA00022723"/>
    </source>
</evidence>
<reference evidence="3" key="1">
    <citation type="submission" date="2022-05" db="EMBL/GenBank/DDBJ databases">
        <authorList>
            <person name="Tuo L."/>
        </authorList>
    </citation>
    <scope>NUCLEOTIDE SEQUENCE</scope>
    <source>
        <strain evidence="3">BSK12Z-4</strain>
    </source>
</reference>
<dbReference type="PANTHER" id="PTHR43048:SF6">
    <property type="entry name" value="BLR8189 PROTEIN"/>
    <property type="match status" value="1"/>
</dbReference>
<dbReference type="GO" id="GO:0046872">
    <property type="term" value="F:metal ion binding"/>
    <property type="evidence" value="ECO:0007669"/>
    <property type="project" value="UniProtKB-KW"/>
</dbReference>
<keyword evidence="1" id="KW-0479">Metal-binding</keyword>
<dbReference type="PROSITE" id="PS51819">
    <property type="entry name" value="VOC"/>
    <property type="match status" value="1"/>
</dbReference>
<evidence type="ECO:0000313" key="4">
    <source>
        <dbReference type="Proteomes" id="UP001139485"/>
    </source>
</evidence>
<dbReference type="NCBIfam" id="TIGR02118">
    <property type="entry name" value="EthD family reductase"/>
    <property type="match status" value="1"/>
</dbReference>
<dbReference type="GO" id="GO:0046491">
    <property type="term" value="P:L-methylmalonyl-CoA metabolic process"/>
    <property type="evidence" value="ECO:0007669"/>
    <property type="project" value="TreeGrafter"/>
</dbReference>
<dbReference type="Gene3D" id="3.30.70.100">
    <property type="match status" value="1"/>
</dbReference>
<dbReference type="Pfam" id="PF07110">
    <property type="entry name" value="EthD"/>
    <property type="match status" value="1"/>
</dbReference>
<proteinExistence type="predicted"/>
<dbReference type="InterPro" id="IPR051785">
    <property type="entry name" value="MMCE/EMCE_epimerase"/>
</dbReference>
<dbReference type="GO" id="GO:0016491">
    <property type="term" value="F:oxidoreductase activity"/>
    <property type="evidence" value="ECO:0007669"/>
    <property type="project" value="InterPro"/>
</dbReference>
<dbReference type="SUPFAM" id="SSF54593">
    <property type="entry name" value="Glyoxalase/Bleomycin resistance protein/Dihydroxybiphenyl dioxygenase"/>
    <property type="match status" value="1"/>
</dbReference>
<evidence type="ECO:0000313" key="3">
    <source>
        <dbReference type="EMBL" id="MCM0622760.1"/>
    </source>
</evidence>
<dbReference type="InterPro" id="IPR029068">
    <property type="entry name" value="Glyas_Bleomycin-R_OHBP_Dase"/>
</dbReference>
<accession>A0A9X2DBR2</accession>
<comment type="caution">
    <text evidence="3">The sequence shown here is derived from an EMBL/GenBank/DDBJ whole genome shotgun (WGS) entry which is preliminary data.</text>
</comment>
<dbReference type="Proteomes" id="UP001139485">
    <property type="component" value="Unassembled WGS sequence"/>
</dbReference>
<dbReference type="AlphaFoldDB" id="A0A9X2DBR2"/>
<dbReference type="InterPro" id="IPR037523">
    <property type="entry name" value="VOC_core"/>
</dbReference>
<dbReference type="InterPro" id="IPR011008">
    <property type="entry name" value="Dimeric_a/b-barrel"/>
</dbReference>
<feature type="domain" description="VOC" evidence="2">
    <location>
        <begin position="139"/>
        <end position="287"/>
    </location>
</feature>
<dbReference type="Pfam" id="PF13669">
    <property type="entry name" value="Glyoxalase_4"/>
    <property type="match status" value="1"/>
</dbReference>
<protein>
    <submittedName>
        <fullName evidence="3">EthD family reductase</fullName>
    </submittedName>
</protein>
<dbReference type="GO" id="GO:0004493">
    <property type="term" value="F:methylmalonyl-CoA epimerase activity"/>
    <property type="evidence" value="ECO:0007669"/>
    <property type="project" value="TreeGrafter"/>
</dbReference>
<sequence length="307" mass="33110">MIKMTMFLKRAEGISQEAFVAHHVNVHGPLMRSIPETRKHLLRYTQTHSDRREVPGVRTADFDGTAELWFDTPEGLQAVMGSETFRTVVAADEPNFLDRTATLVMVGEPEDVVGGATTEATSALPLGDDADSFGPLPRGVNHVGVTVPDLDAATDFLRAAFDGKTAYDGLRADQSPRAGEETERQLGLPSGAKIVRQRMVQIGVGPGLEVFEIESPAQAPPAGLADLGLNHVSVYVDDIEAALRRAVAAGATALSEPHANSAHEDTKGNASVYVRAPWGSLFELQTIPNGHWYDERSEARAWVPPAR</sequence>
<evidence type="ECO:0000259" key="2">
    <source>
        <dbReference type="PROSITE" id="PS51819"/>
    </source>
</evidence>
<organism evidence="3 4">
    <name type="scientific">Nocardioides bruguierae</name>
    <dbReference type="NCBI Taxonomy" id="2945102"/>
    <lineage>
        <taxon>Bacteria</taxon>
        <taxon>Bacillati</taxon>
        <taxon>Actinomycetota</taxon>
        <taxon>Actinomycetes</taxon>
        <taxon>Propionibacteriales</taxon>
        <taxon>Nocardioidaceae</taxon>
        <taxon>Nocardioides</taxon>
    </lineage>
</organism>
<dbReference type="RefSeq" id="WP_250828926.1">
    <property type="nucleotide sequence ID" value="NZ_JAMOIL010000047.1"/>
</dbReference>
<gene>
    <name evidence="3" type="ORF">M8330_20935</name>
</gene>
<name>A0A9X2DBR2_9ACTN</name>
<dbReference type="Gene3D" id="3.10.180.10">
    <property type="entry name" value="2,3-Dihydroxybiphenyl 1,2-Dioxygenase, domain 1"/>
    <property type="match status" value="1"/>
</dbReference>
<dbReference type="PANTHER" id="PTHR43048">
    <property type="entry name" value="METHYLMALONYL-COA EPIMERASE"/>
    <property type="match status" value="1"/>
</dbReference>